<gene>
    <name evidence="5" type="ORF">SI65_03785</name>
</gene>
<dbReference type="Gene3D" id="3.40.50.720">
    <property type="entry name" value="NAD(P)-binding Rossmann-like Domain"/>
    <property type="match status" value="1"/>
</dbReference>
<name>A0A1E3BID0_ASPCR</name>
<dbReference type="PANTHER" id="PTHR43439:SF2">
    <property type="entry name" value="ENZYME, PUTATIVE (JCVI)-RELATED"/>
    <property type="match status" value="1"/>
</dbReference>
<dbReference type="Pfam" id="PF00550">
    <property type="entry name" value="PP-binding"/>
    <property type="match status" value="1"/>
</dbReference>
<dbReference type="SUPFAM" id="SSF47336">
    <property type="entry name" value="ACP-like"/>
    <property type="match status" value="1"/>
</dbReference>
<dbReference type="Pfam" id="PF07993">
    <property type="entry name" value="NAD_binding_4"/>
    <property type="match status" value="1"/>
</dbReference>
<dbReference type="VEuPathDB" id="FungiDB:SI65_03785"/>
<dbReference type="Proteomes" id="UP000094569">
    <property type="component" value="Unassembled WGS sequence"/>
</dbReference>
<proteinExistence type="predicted"/>
<dbReference type="Gene3D" id="1.10.1200.10">
    <property type="entry name" value="ACP-like"/>
    <property type="match status" value="1"/>
</dbReference>
<dbReference type="InterPro" id="IPR042099">
    <property type="entry name" value="ANL_N_sf"/>
</dbReference>
<accession>A0A1E3BID0</accession>
<dbReference type="Pfam" id="PF23562">
    <property type="entry name" value="AMP-binding_C_3"/>
    <property type="match status" value="1"/>
</dbReference>
<dbReference type="SMART" id="SM00823">
    <property type="entry name" value="PKS_PP"/>
    <property type="match status" value="1"/>
</dbReference>
<sequence>MGTEHHEEALQNSILTPEQLFRRFGNPHVLDDLIRLRAADATQQPILAYPNFENGHASYEYFTGRDLDAMIDQAAQILINQGFTPQQNDSKYVVALFTPSDLNMIITLFALSRLGYAIMLLSTRLSAAACVSLLDAVGCDTILYGPSLNIRATIGEVLRLKAIVCRSIIQRASLSQAQVSPSVSALKRSRSHEEQENSTAIMMHSSGSTGLPKPIFITHKVLKMFMIRGSEMTAFIPLPWFHSYGLCKYLPTMYMGKTAFMWNTSLPLTAGGLVAAMEEAQPESVHIVPYILQLLADNSRGVELLRKCKVVTYGGAVCPDELGNRLVHEGVRLGCQFGSTESGTVADSTSRPKDDPYWNYLQFDDNLRQFIWMKPIGNSLYEAVYLTGLPSLRLTNSNDPPGSYHSHDVFEPHPTISGRWKYISRLDDRVTLVNGEKVLPLPIEGTIKQHPLVQEAVVVGVGKAVPGLLVFRSEESKSLSDEEYFDSLWPAIQEANFRAEQFSQIAREMVAVLPHDAPCPRTDKGSIIRMQVYMKYAEVIDNMYARLETDEGGRFELDTTATGAHLMKLCQEVDLSIPGADVDLFSQGVDSLKAIHLRRLILRDFKIADSGAISQNVVFETGTIARLAEHICAVQSGRQTRIEDEVSLIRGLIKKYSSFHQHTPSLECATGKSVILTGATGSIGAHILVTLLDDDSISTLYCLTRRNNPKDAILNTLSQKDLQLPTSKTQKIIALHSTLEKPNLGIDEEILHKMQQSITLIIHTAWPVNFNLPLSTFEPHIKGLHNLIQFSLSVHQPTPAALFFCSSVSTALGLSTPEIHEKPIPDLHSALEMGYGRSKLVGEHIVSNARKSGARAYTLRIGQVSGHSEKGLWNDSEAIPLMIRSAVTLKVLPELDVECSWLPVDVLARGIIEIAGACECISRPYSPRSDSSGGSSYSMVEDEDDTVYNLCNPYTFRWSSLLTTLREHGFEFKTVPFETWLQMLRDSEARGEELVNPAVKLTAHYEATYSGASKPEQQGKRFLTGKAERDSVSLRDGRLRIIEDGVLGSYARDWLKRWRVNEGK</sequence>
<reference evidence="5 6" key="1">
    <citation type="journal article" date="2016" name="BMC Genomics">
        <title>Comparative genomic and transcriptomic analyses of the Fuzhuan brick tea-fermentation fungus Aspergillus cristatus.</title>
        <authorList>
            <person name="Ge Y."/>
            <person name="Wang Y."/>
            <person name="Liu Y."/>
            <person name="Tan Y."/>
            <person name="Ren X."/>
            <person name="Zhang X."/>
            <person name="Hyde K.D."/>
            <person name="Liu Y."/>
            <person name="Liu Z."/>
        </authorList>
    </citation>
    <scope>NUCLEOTIDE SEQUENCE [LARGE SCALE GENOMIC DNA]</scope>
    <source>
        <strain evidence="5 6">GZAAS20.1005</strain>
    </source>
</reference>
<keyword evidence="6" id="KW-1185">Reference proteome</keyword>
<dbReference type="SUPFAM" id="SSF56801">
    <property type="entry name" value="Acetyl-CoA synthetase-like"/>
    <property type="match status" value="1"/>
</dbReference>
<dbReference type="SMR" id="A0A1E3BID0"/>
<dbReference type="InterPro" id="IPR036736">
    <property type="entry name" value="ACP-like_sf"/>
</dbReference>
<dbReference type="Gene3D" id="3.40.50.12780">
    <property type="entry name" value="N-terminal domain of ligase-like"/>
    <property type="match status" value="1"/>
</dbReference>
<dbReference type="InterPro" id="IPR020845">
    <property type="entry name" value="AMP-binding_CS"/>
</dbReference>
<dbReference type="InterPro" id="IPR000873">
    <property type="entry name" value="AMP-dep_synth/lig_dom"/>
</dbReference>
<dbReference type="AlphaFoldDB" id="A0A1E3BID0"/>
<evidence type="ECO:0000259" key="4">
    <source>
        <dbReference type="SMART" id="SM00823"/>
    </source>
</evidence>
<dbReference type="GO" id="GO:0031177">
    <property type="term" value="F:phosphopantetheine binding"/>
    <property type="evidence" value="ECO:0007669"/>
    <property type="project" value="InterPro"/>
</dbReference>
<evidence type="ECO:0000256" key="3">
    <source>
        <dbReference type="SAM" id="MobiDB-lite"/>
    </source>
</evidence>
<feature type="compositionally biased region" description="Polar residues" evidence="3">
    <location>
        <begin position="197"/>
        <end position="206"/>
    </location>
</feature>
<dbReference type="PANTHER" id="PTHR43439">
    <property type="entry name" value="PHENYLACETATE-COENZYME A LIGASE"/>
    <property type="match status" value="1"/>
</dbReference>
<dbReference type="InterPro" id="IPR051414">
    <property type="entry name" value="Adenylate-forming_Reductase"/>
</dbReference>
<evidence type="ECO:0000256" key="1">
    <source>
        <dbReference type="ARBA" id="ARBA00022450"/>
    </source>
</evidence>
<comment type="caution">
    <text evidence="5">The sequence shown here is derived from an EMBL/GenBank/DDBJ whole genome shotgun (WGS) entry which is preliminary data.</text>
</comment>
<organism evidence="5 6">
    <name type="scientific">Aspergillus cristatus</name>
    <name type="common">Chinese Fuzhuan brick tea-fermentation fungus</name>
    <name type="synonym">Eurotium cristatum</name>
    <dbReference type="NCBI Taxonomy" id="573508"/>
    <lineage>
        <taxon>Eukaryota</taxon>
        <taxon>Fungi</taxon>
        <taxon>Dikarya</taxon>
        <taxon>Ascomycota</taxon>
        <taxon>Pezizomycotina</taxon>
        <taxon>Eurotiomycetes</taxon>
        <taxon>Eurotiomycetidae</taxon>
        <taxon>Eurotiales</taxon>
        <taxon>Aspergillaceae</taxon>
        <taxon>Aspergillus</taxon>
        <taxon>Aspergillus subgen. Aspergillus</taxon>
    </lineage>
</organism>
<evidence type="ECO:0000256" key="2">
    <source>
        <dbReference type="ARBA" id="ARBA00022553"/>
    </source>
</evidence>
<dbReference type="InterPro" id="IPR009081">
    <property type="entry name" value="PP-bd_ACP"/>
</dbReference>
<protein>
    <recommendedName>
        <fullName evidence="4">Polyketide synthase-like phosphopantetheine-binding domain-containing protein</fullName>
    </recommendedName>
</protein>
<evidence type="ECO:0000313" key="6">
    <source>
        <dbReference type="Proteomes" id="UP000094569"/>
    </source>
</evidence>
<dbReference type="SUPFAM" id="SSF51735">
    <property type="entry name" value="NAD(P)-binding Rossmann-fold domains"/>
    <property type="match status" value="1"/>
</dbReference>
<feature type="domain" description="Polyketide synthase-like phosphopantetheine-binding" evidence="4">
    <location>
        <begin position="559"/>
        <end position="635"/>
    </location>
</feature>
<keyword evidence="1" id="KW-0596">Phosphopantetheine</keyword>
<dbReference type="OrthoDB" id="429813at2759"/>
<keyword evidence="2" id="KW-0597">Phosphoprotein</keyword>
<dbReference type="PROSITE" id="PS00455">
    <property type="entry name" value="AMP_BINDING"/>
    <property type="match status" value="1"/>
</dbReference>
<dbReference type="InterPro" id="IPR013120">
    <property type="entry name" value="FAR_NAD-bd"/>
</dbReference>
<dbReference type="EMBL" id="JXNT01000003">
    <property type="protein sequence ID" value="ODM20732.1"/>
    <property type="molecule type" value="Genomic_DNA"/>
</dbReference>
<dbReference type="Pfam" id="PF00501">
    <property type="entry name" value="AMP-binding"/>
    <property type="match status" value="1"/>
</dbReference>
<dbReference type="STRING" id="573508.A0A1E3BID0"/>
<dbReference type="InterPro" id="IPR036291">
    <property type="entry name" value="NAD(P)-bd_dom_sf"/>
</dbReference>
<feature type="region of interest" description="Disordered" evidence="3">
    <location>
        <begin position="185"/>
        <end position="206"/>
    </location>
</feature>
<evidence type="ECO:0000313" key="5">
    <source>
        <dbReference type="EMBL" id="ODM20732.1"/>
    </source>
</evidence>
<dbReference type="InterPro" id="IPR020806">
    <property type="entry name" value="PKS_PP-bd"/>
</dbReference>